<reference evidence="3 4" key="1">
    <citation type="journal article" date="2021" name="BMC Genomics">
        <title>Datura genome reveals duplications of psychoactive alkaloid biosynthetic genes and high mutation rate following tissue culture.</title>
        <authorList>
            <person name="Rajewski A."/>
            <person name="Carter-House D."/>
            <person name="Stajich J."/>
            <person name="Litt A."/>
        </authorList>
    </citation>
    <scope>NUCLEOTIDE SEQUENCE [LARGE SCALE GENOMIC DNA]</scope>
    <source>
        <strain evidence="3">AR-01</strain>
    </source>
</reference>
<dbReference type="EMBL" id="JACEIK010000014">
    <property type="protein sequence ID" value="MCD7446500.1"/>
    <property type="molecule type" value="Genomic_DNA"/>
</dbReference>
<feature type="region of interest" description="Disordered" evidence="1">
    <location>
        <begin position="1"/>
        <end position="70"/>
    </location>
</feature>
<gene>
    <name evidence="3" type="ORF">HAX54_007815</name>
</gene>
<evidence type="ECO:0000256" key="1">
    <source>
        <dbReference type="SAM" id="MobiDB-lite"/>
    </source>
</evidence>
<evidence type="ECO:0000313" key="3">
    <source>
        <dbReference type="EMBL" id="MCD7446500.1"/>
    </source>
</evidence>
<evidence type="ECO:0000259" key="2">
    <source>
        <dbReference type="Pfam" id="PF24818"/>
    </source>
</evidence>
<name>A0ABS8RI71_DATST</name>
<proteinExistence type="predicted"/>
<evidence type="ECO:0000313" key="4">
    <source>
        <dbReference type="Proteomes" id="UP000823775"/>
    </source>
</evidence>
<feature type="domain" description="TRF2/HOY1 PH-like" evidence="2">
    <location>
        <begin position="145"/>
        <end position="263"/>
    </location>
</feature>
<dbReference type="PANTHER" id="PTHR33494">
    <property type="entry name" value="OS02G0793800 PROTEIN"/>
    <property type="match status" value="1"/>
</dbReference>
<organism evidence="3 4">
    <name type="scientific">Datura stramonium</name>
    <name type="common">Jimsonweed</name>
    <name type="synonym">Common thornapple</name>
    <dbReference type="NCBI Taxonomy" id="4076"/>
    <lineage>
        <taxon>Eukaryota</taxon>
        <taxon>Viridiplantae</taxon>
        <taxon>Streptophyta</taxon>
        <taxon>Embryophyta</taxon>
        <taxon>Tracheophyta</taxon>
        <taxon>Spermatophyta</taxon>
        <taxon>Magnoliopsida</taxon>
        <taxon>eudicotyledons</taxon>
        <taxon>Gunneridae</taxon>
        <taxon>Pentapetalae</taxon>
        <taxon>asterids</taxon>
        <taxon>lamiids</taxon>
        <taxon>Solanales</taxon>
        <taxon>Solanaceae</taxon>
        <taxon>Solanoideae</taxon>
        <taxon>Datureae</taxon>
        <taxon>Datura</taxon>
    </lineage>
</organism>
<dbReference type="InterPro" id="IPR057939">
    <property type="entry name" value="TRF2_HOY1_PH"/>
</dbReference>
<dbReference type="Proteomes" id="UP000823775">
    <property type="component" value="Unassembled WGS sequence"/>
</dbReference>
<sequence length="528" mass="58915">MGDNHGWLDHQNFESMNSQINEKEDLNAGLRQKSRSVSSDSDEDGRSKRLRPSPESNSEDGELQEGETNFMNGSSLLGLTLKKTPSFLNLLEAQLSKAKKTPSNSSSSSSPCRVGTPASCSLPENQKNLWRNDFAISSEKLKASNFPALKLTIGQWERVSKHESDLIAKCYYAKRKLVWEILDGALKNKIEIQWTDIIAIKATIQQGDPGILEIELNQPPNFYRETNPQPRKHTLWQETPDFTGGQAPIYRRHCVIFPPGILDKHYEKLLHYDARLNELSKQPFPSQISPYFESENPEISDLPFDNNYGSQYFPNMHQPFDHLSASSFALLPNYQMLDKSAVATPVPQFGSSFPLSGGSRSNYAHINQSMVLWGQGQSNLVNVAMGNQSIGMLPGSTTPQANWVVPTQDHEAMYLQNDYSMRNNQDNAALDYIKNHLLSDNQVASSNDPKLVANVDAVHSLLEHHEDGSNLDAAGDVHGLNFGYQTMNNFAQGVVPNNGLTYAEPYTWGQTMAHSANPYPTLDANRDV</sequence>
<dbReference type="Pfam" id="PF24818">
    <property type="entry name" value="PH_TRF2_HOY1"/>
    <property type="match status" value="1"/>
</dbReference>
<keyword evidence="4" id="KW-1185">Reference proteome</keyword>
<feature type="compositionally biased region" description="Basic and acidic residues" evidence="1">
    <location>
        <begin position="1"/>
        <end position="12"/>
    </location>
</feature>
<dbReference type="PANTHER" id="PTHR33494:SF5">
    <property type="entry name" value="F10A16.6 PROTEIN"/>
    <property type="match status" value="1"/>
</dbReference>
<comment type="caution">
    <text evidence="3">The sequence shown here is derived from an EMBL/GenBank/DDBJ whole genome shotgun (WGS) entry which is preliminary data.</text>
</comment>
<feature type="region of interest" description="Disordered" evidence="1">
    <location>
        <begin position="98"/>
        <end position="119"/>
    </location>
</feature>
<accession>A0ABS8RI71</accession>
<protein>
    <recommendedName>
        <fullName evidence="2">TRF2/HOY1 PH-like domain-containing protein</fullName>
    </recommendedName>
</protein>